<feature type="region of interest" description="Disordered" evidence="17">
    <location>
        <begin position="370"/>
        <end position="397"/>
    </location>
</feature>
<dbReference type="AlphaFoldDB" id="A0A7K9TR52"/>
<keyword evidence="8" id="KW-0833">Ubl conjugation pathway</keyword>
<dbReference type="EMBL" id="VWZY01001802">
    <property type="protein sequence ID" value="NXI50206.1"/>
    <property type="molecule type" value="Genomic_DNA"/>
</dbReference>
<evidence type="ECO:0000256" key="12">
    <source>
        <dbReference type="ARBA" id="ARBA00023242"/>
    </source>
</evidence>
<keyword evidence="7 15" id="KW-0863">Zinc-finger</keyword>
<dbReference type="EC" id="2.3.2.27" evidence="3"/>
<feature type="region of interest" description="Disordered" evidence="17">
    <location>
        <begin position="303"/>
        <end position="326"/>
    </location>
</feature>
<feature type="compositionally biased region" description="Basic and acidic residues" evidence="17">
    <location>
        <begin position="463"/>
        <end position="479"/>
    </location>
</feature>
<feature type="region of interest" description="Disordered" evidence="17">
    <location>
        <begin position="463"/>
        <end position="533"/>
    </location>
</feature>
<evidence type="ECO:0000256" key="10">
    <source>
        <dbReference type="ARBA" id="ARBA00022853"/>
    </source>
</evidence>
<dbReference type="GO" id="GO:0031491">
    <property type="term" value="F:nucleosome binding"/>
    <property type="evidence" value="ECO:0007669"/>
    <property type="project" value="TreeGrafter"/>
</dbReference>
<dbReference type="CDD" id="cd21952">
    <property type="entry name" value="MIU2_RNF168"/>
    <property type="match status" value="1"/>
</dbReference>
<accession>A0A7K9TR52</accession>
<dbReference type="Pfam" id="PF00097">
    <property type="entry name" value="zf-C3HC4"/>
    <property type="match status" value="1"/>
</dbReference>
<comment type="catalytic activity">
    <reaction evidence="1">
        <text>S-ubiquitinyl-[E2 ubiquitin-conjugating enzyme]-L-cysteine + [acceptor protein]-L-lysine = [E2 ubiquitin-conjugating enzyme]-L-cysteine + N(6)-ubiquitinyl-[acceptor protein]-L-lysine.</text>
        <dbReference type="EC" id="2.3.2.27"/>
    </reaction>
</comment>
<evidence type="ECO:0000256" key="7">
    <source>
        <dbReference type="ARBA" id="ARBA00022771"/>
    </source>
</evidence>
<feature type="non-terminal residue" evidence="19">
    <location>
        <position position="1"/>
    </location>
</feature>
<feature type="non-terminal residue" evidence="19">
    <location>
        <position position="575"/>
    </location>
</feature>
<organism evidence="19 20">
    <name type="scientific">Chloroceryle aenea</name>
    <name type="common">American pygmy kingfisher</name>
    <dbReference type="NCBI Taxonomy" id="176938"/>
    <lineage>
        <taxon>Eukaryota</taxon>
        <taxon>Metazoa</taxon>
        <taxon>Chordata</taxon>
        <taxon>Craniata</taxon>
        <taxon>Vertebrata</taxon>
        <taxon>Euteleostomi</taxon>
        <taxon>Archelosauria</taxon>
        <taxon>Archosauria</taxon>
        <taxon>Dinosauria</taxon>
        <taxon>Saurischia</taxon>
        <taxon>Theropoda</taxon>
        <taxon>Coelurosauria</taxon>
        <taxon>Aves</taxon>
        <taxon>Neognathae</taxon>
        <taxon>Neoaves</taxon>
        <taxon>Telluraves</taxon>
        <taxon>Coraciimorphae</taxon>
        <taxon>Coraciiformes</taxon>
        <taxon>Cerylidae</taxon>
        <taxon>Chloroceryle</taxon>
    </lineage>
</organism>
<evidence type="ECO:0000259" key="18">
    <source>
        <dbReference type="PROSITE" id="PS50089"/>
    </source>
</evidence>
<evidence type="ECO:0000256" key="11">
    <source>
        <dbReference type="ARBA" id="ARBA00023204"/>
    </source>
</evidence>
<dbReference type="HAMAP" id="MF_03066">
    <property type="entry name" value="RNF168"/>
    <property type="match status" value="1"/>
</dbReference>
<evidence type="ECO:0000256" key="1">
    <source>
        <dbReference type="ARBA" id="ARBA00000900"/>
    </source>
</evidence>
<evidence type="ECO:0000256" key="13">
    <source>
        <dbReference type="ARBA" id="ARBA00077266"/>
    </source>
</evidence>
<sequence length="575" mass="65899">MSKKSEAPLSLSDCLCQICMEIFVEPVTLPCNHTLCNSCFQLTVEKASLCCPFCRRRLSSWARYNARRNTLINWELWEKIQKNYPKECESRINGQNLEEEIYVPHPQHQLSKPGELRQEYEAEISKVEAERRAHEQEENKASEEYIQQLLAEEEEEHRLAEERRREMEKQLKQDEELAWQLNNSLNDDSKGRVLSNPSPAGSLSSETSPANLCRMKNKSSNTGDIQKYLSPKHHTLGSASFSGPKERGRNDSVETSTNEDSSSAWQDEQEEMPTLSPQQTRVIKDSSAKDSFLESCMNYFSASASGETATVKQEKTPELNRLGDKVPDALHGMIEEEGSRTVLCRSKGDDEIESNSGSLTHIESINLENSAKAYEEKPERLQNTKETPKRKSLEPPAEAMVDLCMLDKKRKTFTESLEDQGEQIDDFKLQMQKAFEQKFYERRMQEEQDRLLALQLQKQFNKEERTLNRQKGSPDEYLLRTKPPQSVNDPSRKGSSKMTKDSKVQKKQAEANHRRTRKSSCNENWQSTTRVRMKSPSIKGGKVLNCVVNTSDTNDTCSVPKNKQKTILQMFKSSV</sequence>
<feature type="compositionally biased region" description="Polar residues" evidence="17">
    <location>
        <begin position="253"/>
        <end position="266"/>
    </location>
</feature>
<dbReference type="GO" id="GO:0006302">
    <property type="term" value="P:double-strand break repair"/>
    <property type="evidence" value="ECO:0007669"/>
    <property type="project" value="InterPro"/>
</dbReference>
<evidence type="ECO:0000256" key="15">
    <source>
        <dbReference type="PROSITE-ProRule" id="PRU00175"/>
    </source>
</evidence>
<evidence type="ECO:0000256" key="17">
    <source>
        <dbReference type="SAM" id="MobiDB-lite"/>
    </source>
</evidence>
<feature type="compositionally biased region" description="Polar residues" evidence="17">
    <location>
        <begin position="519"/>
        <end position="530"/>
    </location>
</feature>
<dbReference type="Gene3D" id="3.30.40.10">
    <property type="entry name" value="Zinc/RING finger domain, C3HC4 (zinc finger)"/>
    <property type="match status" value="1"/>
</dbReference>
<evidence type="ECO:0000256" key="6">
    <source>
        <dbReference type="ARBA" id="ARBA00022763"/>
    </source>
</evidence>
<dbReference type="GO" id="GO:0061630">
    <property type="term" value="F:ubiquitin protein ligase activity"/>
    <property type="evidence" value="ECO:0007669"/>
    <property type="project" value="UniProtKB-EC"/>
</dbReference>
<dbReference type="InterPro" id="IPR034725">
    <property type="entry name" value="RNF168"/>
</dbReference>
<feature type="compositionally biased region" description="Basic and acidic residues" evidence="17">
    <location>
        <begin position="498"/>
        <end position="513"/>
    </location>
</feature>
<comment type="subcellular location">
    <subcellularLocation>
        <location evidence="2">Nucleus</location>
    </subcellularLocation>
</comment>
<keyword evidence="5" id="KW-0479">Metal-binding</keyword>
<dbReference type="FunFam" id="3.30.40.10:FF:000466">
    <property type="entry name" value="E3 ubiquitin-protein ligase RNF168"/>
    <property type="match status" value="1"/>
</dbReference>
<keyword evidence="9" id="KW-0862">Zinc</keyword>
<dbReference type="GO" id="GO:0016567">
    <property type="term" value="P:protein ubiquitination"/>
    <property type="evidence" value="ECO:0007669"/>
    <property type="project" value="InterPro"/>
</dbReference>
<dbReference type="GO" id="GO:0035861">
    <property type="term" value="C:site of double-strand break"/>
    <property type="evidence" value="ECO:0007669"/>
    <property type="project" value="TreeGrafter"/>
</dbReference>
<dbReference type="GO" id="GO:0009314">
    <property type="term" value="P:response to radiation"/>
    <property type="evidence" value="ECO:0007669"/>
    <property type="project" value="UniProtKB-ARBA"/>
</dbReference>
<dbReference type="InterPro" id="IPR018957">
    <property type="entry name" value="Znf_C3HC4_RING-type"/>
</dbReference>
<proteinExistence type="inferred from homology"/>
<protein>
    <recommendedName>
        <fullName evidence="3">RING-type E3 ubiquitin transferase</fullName>
        <ecNumber evidence="3">2.3.2.27</ecNumber>
    </recommendedName>
    <alternativeName>
        <fullName evidence="13 14">RING-type E3 ubiquitin transferase RNF168</fullName>
    </alternativeName>
</protein>
<evidence type="ECO:0000256" key="9">
    <source>
        <dbReference type="ARBA" id="ARBA00022833"/>
    </source>
</evidence>
<keyword evidence="11" id="KW-0234">DNA repair</keyword>
<name>A0A7K9TR52_9AVES</name>
<keyword evidence="4" id="KW-0808">Transferase</keyword>
<dbReference type="InterPro" id="IPR001841">
    <property type="entry name" value="Znf_RING"/>
</dbReference>
<dbReference type="GO" id="GO:0016874">
    <property type="term" value="F:ligase activity"/>
    <property type="evidence" value="ECO:0007669"/>
    <property type="project" value="UniProtKB-KW"/>
</dbReference>
<evidence type="ECO:0000256" key="14">
    <source>
        <dbReference type="ARBA" id="ARBA00079844"/>
    </source>
</evidence>
<dbReference type="SMART" id="SM00184">
    <property type="entry name" value="RING"/>
    <property type="match status" value="1"/>
</dbReference>
<dbReference type="GO" id="GO:0006325">
    <property type="term" value="P:chromatin organization"/>
    <property type="evidence" value="ECO:0007669"/>
    <property type="project" value="UniProtKB-KW"/>
</dbReference>
<reference evidence="19 20" key="1">
    <citation type="submission" date="2019-09" db="EMBL/GenBank/DDBJ databases">
        <title>Bird 10,000 Genomes (B10K) Project - Family phase.</title>
        <authorList>
            <person name="Zhang G."/>
        </authorList>
    </citation>
    <scope>NUCLEOTIDE SEQUENCE [LARGE SCALE GENOMIC DNA]</scope>
    <source>
        <strain evidence="19">B10K-DU-001-61</strain>
        <tissue evidence="19">Muscle</tissue>
    </source>
</reference>
<dbReference type="Proteomes" id="UP000579406">
    <property type="component" value="Unassembled WGS sequence"/>
</dbReference>
<evidence type="ECO:0000256" key="5">
    <source>
        <dbReference type="ARBA" id="ARBA00022723"/>
    </source>
</evidence>
<dbReference type="GO" id="GO:0005634">
    <property type="term" value="C:nucleus"/>
    <property type="evidence" value="ECO:0007669"/>
    <property type="project" value="UniProtKB-SubCell"/>
</dbReference>
<evidence type="ECO:0000313" key="20">
    <source>
        <dbReference type="Proteomes" id="UP000579406"/>
    </source>
</evidence>
<dbReference type="SUPFAM" id="SSF57850">
    <property type="entry name" value="RING/U-box"/>
    <property type="match status" value="1"/>
</dbReference>
<feature type="compositionally biased region" description="Polar residues" evidence="17">
    <location>
        <begin position="195"/>
        <end position="210"/>
    </location>
</feature>
<feature type="compositionally biased region" description="Basic and acidic residues" evidence="17">
    <location>
        <begin position="373"/>
        <end position="393"/>
    </location>
</feature>
<keyword evidence="6" id="KW-0227">DNA damage</keyword>
<evidence type="ECO:0000256" key="16">
    <source>
        <dbReference type="SAM" id="Coils"/>
    </source>
</evidence>
<gene>
    <name evidence="19" type="primary">Rnf168</name>
    <name evidence="19" type="ORF">CHLAEN_R10883</name>
</gene>
<feature type="domain" description="RING-type" evidence="18">
    <location>
        <begin position="16"/>
        <end position="55"/>
    </location>
</feature>
<dbReference type="PANTHER" id="PTHR23328:SF1">
    <property type="entry name" value="E3 UBIQUITIN-PROTEIN LIGASE RNF168"/>
    <property type="match status" value="1"/>
</dbReference>
<evidence type="ECO:0000313" key="19">
    <source>
        <dbReference type="EMBL" id="NXI50206.1"/>
    </source>
</evidence>
<feature type="coiled-coil region" evidence="16">
    <location>
        <begin position="117"/>
        <end position="184"/>
    </location>
</feature>
<dbReference type="InterPro" id="IPR051657">
    <property type="entry name" value="RNF168/RNF169_E3_ubiq-ligase"/>
</dbReference>
<dbReference type="OrthoDB" id="426657at2759"/>
<evidence type="ECO:0000256" key="8">
    <source>
        <dbReference type="ARBA" id="ARBA00022786"/>
    </source>
</evidence>
<evidence type="ECO:0000256" key="3">
    <source>
        <dbReference type="ARBA" id="ARBA00012483"/>
    </source>
</evidence>
<keyword evidence="12" id="KW-0539">Nucleus</keyword>
<evidence type="ECO:0000256" key="4">
    <source>
        <dbReference type="ARBA" id="ARBA00022679"/>
    </source>
</evidence>
<dbReference type="GO" id="GO:1902494">
    <property type="term" value="C:catalytic complex"/>
    <property type="evidence" value="ECO:0007669"/>
    <property type="project" value="UniProtKB-ARBA"/>
</dbReference>
<keyword evidence="20" id="KW-1185">Reference proteome</keyword>
<evidence type="ECO:0000256" key="2">
    <source>
        <dbReference type="ARBA" id="ARBA00004123"/>
    </source>
</evidence>
<dbReference type="PROSITE" id="PS50089">
    <property type="entry name" value="ZF_RING_2"/>
    <property type="match status" value="1"/>
</dbReference>
<feature type="compositionally biased region" description="Basic and acidic residues" evidence="17">
    <location>
        <begin position="312"/>
        <end position="326"/>
    </location>
</feature>
<dbReference type="CDD" id="cd22265">
    <property type="entry name" value="UDM1_RNF168"/>
    <property type="match status" value="1"/>
</dbReference>
<keyword evidence="19" id="KW-0436">Ligase</keyword>
<keyword evidence="10" id="KW-0156">Chromatin regulator</keyword>
<comment type="caution">
    <text evidence="19">The sequence shown here is derived from an EMBL/GenBank/DDBJ whole genome shotgun (WGS) entry which is preliminary data.</text>
</comment>
<feature type="region of interest" description="Disordered" evidence="17">
    <location>
        <begin position="184"/>
        <end position="287"/>
    </location>
</feature>
<dbReference type="CDD" id="cd16550">
    <property type="entry name" value="RING-HC_RNF168"/>
    <property type="match status" value="1"/>
</dbReference>
<dbReference type="PANTHER" id="PTHR23328">
    <property type="entry name" value="RING-TYPE DOMAIN-CONTAINING PROTEIN"/>
    <property type="match status" value="1"/>
</dbReference>
<keyword evidence="16" id="KW-0175">Coiled coil</keyword>
<dbReference type="GO" id="GO:0008270">
    <property type="term" value="F:zinc ion binding"/>
    <property type="evidence" value="ECO:0007669"/>
    <property type="project" value="UniProtKB-KW"/>
</dbReference>
<dbReference type="InterPro" id="IPR013083">
    <property type="entry name" value="Znf_RING/FYVE/PHD"/>
</dbReference>